<dbReference type="RefSeq" id="WP_187537275.1">
    <property type="nucleotide sequence ID" value="NZ_BAABJT010000001.1"/>
</dbReference>
<dbReference type="AlphaFoldDB" id="A0A7G9SFQ8"/>
<sequence>MRRKLTVALLAAAAFAITPAVAQVTTDVPPETVTRTGSDDGQFWYNLIGLIGLLGLRGLWRDSDNDGYTDDPV</sequence>
<dbReference type="EMBL" id="CP060718">
    <property type="protein sequence ID" value="QNN66683.1"/>
    <property type="molecule type" value="Genomic_DNA"/>
</dbReference>
<dbReference type="KEGG" id="slut:H9L13_08260"/>
<evidence type="ECO:0000313" key="4">
    <source>
        <dbReference type="Proteomes" id="UP000515971"/>
    </source>
</evidence>
<keyword evidence="4" id="KW-1185">Reference proteome</keyword>
<keyword evidence="1" id="KW-1133">Transmembrane helix</keyword>
<organism evidence="3 4">
    <name type="scientific">Sphingomonas lutea</name>
    <dbReference type="NCBI Taxonomy" id="1045317"/>
    <lineage>
        <taxon>Bacteria</taxon>
        <taxon>Pseudomonadati</taxon>
        <taxon>Pseudomonadota</taxon>
        <taxon>Alphaproteobacteria</taxon>
        <taxon>Sphingomonadales</taxon>
        <taxon>Sphingomonadaceae</taxon>
        <taxon>Sphingomonas</taxon>
    </lineage>
</organism>
<proteinExistence type="predicted"/>
<keyword evidence="1" id="KW-0472">Membrane</keyword>
<dbReference type="Proteomes" id="UP000515971">
    <property type="component" value="Chromosome"/>
</dbReference>
<evidence type="ECO:0000313" key="3">
    <source>
        <dbReference type="EMBL" id="QNN66683.1"/>
    </source>
</evidence>
<keyword evidence="2" id="KW-0732">Signal</keyword>
<reference evidence="3 4" key="1">
    <citation type="submission" date="2020-08" db="EMBL/GenBank/DDBJ databases">
        <title>Genome sequence of Sphingomonas lutea KCTC 23642T.</title>
        <authorList>
            <person name="Hyun D.-W."/>
            <person name="Bae J.-W."/>
        </authorList>
    </citation>
    <scope>NUCLEOTIDE SEQUENCE [LARGE SCALE GENOMIC DNA]</scope>
    <source>
        <strain evidence="3 4">KCTC 23642</strain>
    </source>
</reference>
<feature type="chain" id="PRO_5028811623" description="WGxxGxxG-CTERM domain-containing protein" evidence="2">
    <location>
        <begin position="23"/>
        <end position="73"/>
    </location>
</feature>
<gene>
    <name evidence="3" type="ORF">H9L13_08260</name>
</gene>
<feature type="transmembrane region" description="Helical" evidence="1">
    <location>
        <begin position="42"/>
        <end position="60"/>
    </location>
</feature>
<name>A0A7G9SFQ8_9SPHN</name>
<evidence type="ECO:0000256" key="1">
    <source>
        <dbReference type="SAM" id="Phobius"/>
    </source>
</evidence>
<protein>
    <recommendedName>
        <fullName evidence="5">WGxxGxxG-CTERM domain-containing protein</fullName>
    </recommendedName>
</protein>
<evidence type="ECO:0008006" key="5">
    <source>
        <dbReference type="Google" id="ProtNLM"/>
    </source>
</evidence>
<accession>A0A7G9SFQ8</accession>
<feature type="signal peptide" evidence="2">
    <location>
        <begin position="1"/>
        <end position="22"/>
    </location>
</feature>
<keyword evidence="1" id="KW-0812">Transmembrane</keyword>
<evidence type="ECO:0000256" key="2">
    <source>
        <dbReference type="SAM" id="SignalP"/>
    </source>
</evidence>